<keyword evidence="2" id="KW-0012">Acyltransferase</keyword>
<dbReference type="AlphaFoldDB" id="A0A6J5UGI2"/>
<keyword evidence="1" id="KW-0808">Transferase</keyword>
<organism evidence="3 4">
    <name type="scientific">Prunus armeniaca</name>
    <name type="common">Apricot</name>
    <name type="synonym">Armeniaca vulgaris</name>
    <dbReference type="NCBI Taxonomy" id="36596"/>
    <lineage>
        <taxon>Eukaryota</taxon>
        <taxon>Viridiplantae</taxon>
        <taxon>Streptophyta</taxon>
        <taxon>Embryophyta</taxon>
        <taxon>Tracheophyta</taxon>
        <taxon>Spermatophyta</taxon>
        <taxon>Magnoliopsida</taxon>
        <taxon>eudicotyledons</taxon>
        <taxon>Gunneridae</taxon>
        <taxon>Pentapetalae</taxon>
        <taxon>rosids</taxon>
        <taxon>fabids</taxon>
        <taxon>Rosales</taxon>
        <taxon>Rosaceae</taxon>
        <taxon>Amygdaloideae</taxon>
        <taxon>Amygdaleae</taxon>
        <taxon>Prunus</taxon>
    </lineage>
</organism>
<dbReference type="InterPro" id="IPR023213">
    <property type="entry name" value="CAT-like_dom_sf"/>
</dbReference>
<dbReference type="Pfam" id="PF02458">
    <property type="entry name" value="Transferase"/>
    <property type="match status" value="1"/>
</dbReference>
<sequence length="186" mass="20881">MAELSSTSVKLVEVCRVAPQPQPDVAEFSLPQTFFDLLWLSLTLQHFLPLAGNITWPQDSHKPVLSYVQGDAVSLTTAHSDADFHRLSSNDFNIEAKEYHPLVPRLAISREKAAVMAFQITLFPNSSGFSIGISMHHAALDGKTLFMFLKSWAHLCKHEPDTLLPDQLKPFYDRRVFIHDPAGLEL</sequence>
<reference evidence="3 4" key="1">
    <citation type="submission" date="2020-05" db="EMBL/GenBank/DDBJ databases">
        <authorList>
            <person name="Campoy J."/>
            <person name="Schneeberger K."/>
            <person name="Spophaly S."/>
        </authorList>
    </citation>
    <scope>NUCLEOTIDE SEQUENCE [LARGE SCALE GENOMIC DNA]</scope>
    <source>
        <strain evidence="3">PruArmRojPasFocal</strain>
    </source>
</reference>
<dbReference type="GO" id="GO:0016747">
    <property type="term" value="F:acyltransferase activity, transferring groups other than amino-acyl groups"/>
    <property type="evidence" value="ECO:0007669"/>
    <property type="project" value="UniProtKB-ARBA"/>
</dbReference>
<dbReference type="Proteomes" id="UP000507222">
    <property type="component" value="Unassembled WGS sequence"/>
</dbReference>
<gene>
    <name evidence="3" type="ORF">CURHAP_LOCUS23409</name>
</gene>
<dbReference type="Gene3D" id="3.30.559.10">
    <property type="entry name" value="Chloramphenicol acetyltransferase-like domain"/>
    <property type="match status" value="1"/>
</dbReference>
<evidence type="ECO:0000313" key="4">
    <source>
        <dbReference type="Proteomes" id="UP000507222"/>
    </source>
</evidence>
<dbReference type="EMBL" id="CAEKDK010000003">
    <property type="protein sequence ID" value="CAB4274797.1"/>
    <property type="molecule type" value="Genomic_DNA"/>
</dbReference>
<evidence type="ECO:0000256" key="1">
    <source>
        <dbReference type="ARBA" id="ARBA00022679"/>
    </source>
</evidence>
<dbReference type="PANTHER" id="PTHR31625">
    <property type="match status" value="1"/>
</dbReference>
<dbReference type="InterPro" id="IPR051504">
    <property type="entry name" value="Plant_metabolite_acyltrans"/>
</dbReference>
<proteinExistence type="predicted"/>
<protein>
    <submittedName>
        <fullName evidence="3">Uncharacterized protein</fullName>
    </submittedName>
</protein>
<evidence type="ECO:0000256" key="2">
    <source>
        <dbReference type="ARBA" id="ARBA00023315"/>
    </source>
</evidence>
<evidence type="ECO:0000313" key="3">
    <source>
        <dbReference type="EMBL" id="CAB4274797.1"/>
    </source>
</evidence>
<name>A0A6J5UGI2_PRUAR</name>
<accession>A0A6J5UGI2</accession>